<dbReference type="Pfam" id="PF05282">
    <property type="entry name" value="AAR2"/>
    <property type="match status" value="1"/>
</dbReference>
<dbReference type="InterPro" id="IPR033648">
    <property type="entry name" value="AAR2_C"/>
</dbReference>
<dbReference type="PANTHER" id="PTHR12689:SF4">
    <property type="entry name" value="PROTEIN AAR2 HOMOLOG"/>
    <property type="match status" value="1"/>
</dbReference>
<name>A0A8J6C8F0_DIALT</name>
<dbReference type="InterPro" id="IPR033647">
    <property type="entry name" value="Aar2_N"/>
</dbReference>
<organism evidence="5 6">
    <name type="scientific">Diacronema lutheri</name>
    <name type="common">Unicellular marine alga</name>
    <name type="synonym">Monochrysis lutheri</name>
    <dbReference type="NCBI Taxonomy" id="2081491"/>
    <lineage>
        <taxon>Eukaryota</taxon>
        <taxon>Haptista</taxon>
        <taxon>Haptophyta</taxon>
        <taxon>Pavlovophyceae</taxon>
        <taxon>Pavlovales</taxon>
        <taxon>Pavlovaceae</taxon>
        <taxon>Diacronema</taxon>
    </lineage>
</organism>
<comment type="similarity">
    <text evidence="1">Belongs to the AAR2 family.</text>
</comment>
<dbReference type="Gene3D" id="2.60.34.20">
    <property type="match status" value="1"/>
</dbReference>
<feature type="domain" description="AAR2 N-terminal" evidence="4">
    <location>
        <begin position="8"/>
        <end position="138"/>
    </location>
</feature>
<dbReference type="OrthoDB" id="201752at2759"/>
<comment type="caution">
    <text evidence="5">The sequence shown here is derived from an EMBL/GenBank/DDBJ whole genome shotgun (WGS) entry which is preliminary data.</text>
</comment>
<evidence type="ECO:0000259" key="3">
    <source>
        <dbReference type="Pfam" id="PF05282"/>
    </source>
</evidence>
<keyword evidence="6" id="KW-1185">Reference proteome</keyword>
<accession>A0A8J6C8F0</accession>
<dbReference type="InterPro" id="IPR038516">
    <property type="entry name" value="AAR2_N_sf"/>
</dbReference>
<evidence type="ECO:0000256" key="1">
    <source>
        <dbReference type="ARBA" id="ARBA00006281"/>
    </source>
</evidence>
<evidence type="ECO:0000259" key="4">
    <source>
        <dbReference type="Pfam" id="PF20981"/>
    </source>
</evidence>
<dbReference type="EMBL" id="JAGTXO010000015">
    <property type="protein sequence ID" value="KAG8463584.1"/>
    <property type="molecule type" value="Genomic_DNA"/>
</dbReference>
<evidence type="ECO:0000313" key="6">
    <source>
        <dbReference type="Proteomes" id="UP000751190"/>
    </source>
</evidence>
<dbReference type="PANTHER" id="PTHR12689">
    <property type="entry name" value="A1 CISTRON SPLICING FACTOR AAR2-RELATED"/>
    <property type="match status" value="1"/>
</dbReference>
<feature type="domain" description="AAR2 C-terminal" evidence="3">
    <location>
        <begin position="181"/>
        <end position="342"/>
    </location>
</feature>
<dbReference type="GO" id="GO:0000244">
    <property type="term" value="P:spliceosomal tri-snRNP complex assembly"/>
    <property type="evidence" value="ECO:0007669"/>
    <property type="project" value="TreeGrafter"/>
</dbReference>
<dbReference type="AlphaFoldDB" id="A0A8J6C8F0"/>
<dbReference type="Gene3D" id="1.25.40.550">
    <property type="entry name" value="Aar2, C-terminal domain-like"/>
    <property type="match status" value="1"/>
</dbReference>
<evidence type="ECO:0000313" key="5">
    <source>
        <dbReference type="EMBL" id="KAG8463584.1"/>
    </source>
</evidence>
<proteinExistence type="inferred from homology"/>
<dbReference type="Proteomes" id="UP000751190">
    <property type="component" value="Unassembled WGS sequence"/>
</dbReference>
<sequence length="363" mass="38859">MAAAMLQSGALVALDVPAGSAFGVDWQVHTVGPAFLGMKLIPPGLHLAIYGSTLHALGFFFVARPGGVLAFRWDARSECLERSAGEEAQLAAQVHALELDARLGAYDAADPASEAADGTWATWSQLASYIDERVLARARVRLGETIAPDGAGEGQSEPRESLPVAPTHRTAHPPEPLAAVFTRVRANRMPAGQPAGAVTDYHFDGSARLEELLRVEYAPASSPAEPWPLLLGELQLAFVLMLQLHSHSALVFWREMLALLCTCERALAQARHAPLFEAFARVLREQLARLPPDFFIDALSGHNFLAPALAGLRELLDGAPARVQAAARPLWALLAEHFGLDADALARLADEDGPTVVEHVAPS</sequence>
<dbReference type="Pfam" id="PF20981">
    <property type="entry name" value="AAR2_1st"/>
    <property type="match status" value="1"/>
</dbReference>
<dbReference type="CDD" id="cd13778">
    <property type="entry name" value="Aar2_C"/>
    <property type="match status" value="1"/>
</dbReference>
<dbReference type="OMA" id="VWQSGGL"/>
<evidence type="ECO:0000256" key="2">
    <source>
        <dbReference type="SAM" id="MobiDB-lite"/>
    </source>
</evidence>
<dbReference type="InterPro" id="IPR038514">
    <property type="entry name" value="AAR2_C_sf"/>
</dbReference>
<dbReference type="CDD" id="cd13777">
    <property type="entry name" value="Aar2_N"/>
    <property type="match status" value="1"/>
</dbReference>
<dbReference type="InterPro" id="IPR007946">
    <property type="entry name" value="AAR2"/>
</dbReference>
<protein>
    <recommendedName>
        <fullName evidence="7">Protein AAR2 homolog</fullName>
    </recommendedName>
</protein>
<evidence type="ECO:0008006" key="7">
    <source>
        <dbReference type="Google" id="ProtNLM"/>
    </source>
</evidence>
<reference evidence="5" key="1">
    <citation type="submission" date="2021-05" db="EMBL/GenBank/DDBJ databases">
        <title>The genome of the haptophyte Pavlova lutheri (Diacronema luteri, Pavlovales) - a model for lipid biosynthesis in eukaryotic algae.</title>
        <authorList>
            <person name="Hulatt C.J."/>
            <person name="Posewitz M.C."/>
        </authorList>
    </citation>
    <scope>NUCLEOTIDE SEQUENCE</scope>
    <source>
        <strain evidence="5">NIVA-4/92</strain>
    </source>
</reference>
<gene>
    <name evidence="5" type="ORF">KFE25_003857</name>
</gene>
<feature type="region of interest" description="Disordered" evidence="2">
    <location>
        <begin position="146"/>
        <end position="173"/>
    </location>
</feature>